<evidence type="ECO:0000256" key="12">
    <source>
        <dbReference type="PIRSR" id="PIRSR036497-1"/>
    </source>
</evidence>
<dbReference type="InterPro" id="IPR036291">
    <property type="entry name" value="NAD(P)-bd_dom_sf"/>
</dbReference>
<keyword evidence="10 14" id="KW-0486">Methionine biosynthesis</keyword>
<evidence type="ECO:0000313" key="18">
    <source>
        <dbReference type="EMBL" id="OAK67947.1"/>
    </source>
</evidence>
<feature type="active site" description="Proton donor" evidence="12">
    <location>
        <position position="204"/>
    </location>
</feature>
<dbReference type="STRING" id="217031.ABB05_18100"/>
<comment type="pathway">
    <text evidence="1 14">Amino-acid biosynthesis; L-threonine biosynthesis; L-threonine from L-aspartate: step 3/5.</text>
</comment>
<dbReference type="FunFam" id="3.30.360.10:FF:000005">
    <property type="entry name" value="Homoserine dehydrogenase"/>
    <property type="match status" value="1"/>
</dbReference>
<evidence type="ECO:0000256" key="2">
    <source>
        <dbReference type="ARBA" id="ARBA00005062"/>
    </source>
</evidence>
<dbReference type="InterPro" id="IPR001342">
    <property type="entry name" value="HDH_cat"/>
</dbReference>
<dbReference type="InterPro" id="IPR019811">
    <property type="entry name" value="HDH_CS"/>
</dbReference>
<name>A0A177ZJ14_9BACI</name>
<evidence type="ECO:0000256" key="8">
    <source>
        <dbReference type="ARBA" id="ARBA00023002"/>
    </source>
</evidence>
<proteinExistence type="inferred from homology"/>
<gene>
    <name evidence="18" type="ORF">ABB05_18100</name>
</gene>
<dbReference type="SUPFAM" id="SSF55347">
    <property type="entry name" value="Glyceraldehyde-3-phosphate dehydrogenase-like, C-terminal domain"/>
    <property type="match status" value="1"/>
</dbReference>
<dbReference type="Gene3D" id="3.30.360.10">
    <property type="entry name" value="Dihydrodipicolinate Reductase, domain 2"/>
    <property type="match status" value="1"/>
</dbReference>
<feature type="domain" description="Aspartate/homoserine dehydrogenase NAD-binding" evidence="17">
    <location>
        <begin position="10"/>
        <end position="128"/>
    </location>
</feature>
<evidence type="ECO:0000256" key="9">
    <source>
        <dbReference type="ARBA" id="ARBA00023053"/>
    </source>
</evidence>
<evidence type="ECO:0000256" key="11">
    <source>
        <dbReference type="ARBA" id="ARBA00048841"/>
    </source>
</evidence>
<dbReference type="UniPathway" id="UPA00050">
    <property type="reaction ID" value="UER00063"/>
</dbReference>
<dbReference type="EMBL" id="LDJR01000058">
    <property type="protein sequence ID" value="OAK67947.1"/>
    <property type="molecule type" value="Genomic_DNA"/>
</dbReference>
<evidence type="ECO:0000256" key="3">
    <source>
        <dbReference type="ARBA" id="ARBA00006753"/>
    </source>
</evidence>
<evidence type="ECO:0000256" key="10">
    <source>
        <dbReference type="ARBA" id="ARBA00023167"/>
    </source>
</evidence>
<evidence type="ECO:0000256" key="4">
    <source>
        <dbReference type="ARBA" id="ARBA00013213"/>
    </source>
</evidence>
<comment type="catalytic activity">
    <reaction evidence="11">
        <text>L-homoserine + NADP(+) = L-aspartate 4-semialdehyde + NADPH + H(+)</text>
        <dbReference type="Rhea" id="RHEA:15761"/>
        <dbReference type="ChEBI" id="CHEBI:15378"/>
        <dbReference type="ChEBI" id="CHEBI:57476"/>
        <dbReference type="ChEBI" id="CHEBI:57783"/>
        <dbReference type="ChEBI" id="CHEBI:58349"/>
        <dbReference type="ChEBI" id="CHEBI:537519"/>
        <dbReference type="EC" id="1.1.1.3"/>
    </reaction>
    <physiologicalReaction direction="right-to-left" evidence="11">
        <dbReference type="Rhea" id="RHEA:15763"/>
    </physiologicalReaction>
</comment>
<dbReference type="PANTHER" id="PTHR43331">
    <property type="entry name" value="HOMOSERINE DEHYDROGENASE"/>
    <property type="match status" value="1"/>
</dbReference>
<organism evidence="18 19">
    <name type="scientific">Lederbergia galactosidilytica</name>
    <dbReference type="NCBI Taxonomy" id="217031"/>
    <lineage>
        <taxon>Bacteria</taxon>
        <taxon>Bacillati</taxon>
        <taxon>Bacillota</taxon>
        <taxon>Bacilli</taxon>
        <taxon>Bacillales</taxon>
        <taxon>Bacillaceae</taxon>
        <taxon>Lederbergia</taxon>
    </lineage>
</organism>
<comment type="caution">
    <text evidence="18">The sequence shown here is derived from an EMBL/GenBank/DDBJ whole genome shotgun (WGS) entry which is preliminary data.</text>
</comment>
<dbReference type="GO" id="GO:0009086">
    <property type="term" value="P:methionine biosynthetic process"/>
    <property type="evidence" value="ECO:0007669"/>
    <property type="project" value="UniProtKB-KW"/>
</dbReference>
<dbReference type="Proteomes" id="UP000077881">
    <property type="component" value="Unassembled WGS sequence"/>
</dbReference>
<dbReference type="NCBIfam" id="NF004976">
    <property type="entry name" value="PRK06349.1"/>
    <property type="match status" value="1"/>
</dbReference>
<dbReference type="SUPFAM" id="SSF51735">
    <property type="entry name" value="NAD(P)-binding Rossmann-fold domains"/>
    <property type="match status" value="1"/>
</dbReference>
<evidence type="ECO:0000256" key="6">
    <source>
        <dbReference type="ARBA" id="ARBA00022605"/>
    </source>
</evidence>
<evidence type="ECO:0000256" key="5">
    <source>
        <dbReference type="ARBA" id="ARBA00013376"/>
    </source>
</evidence>
<dbReference type="GO" id="GO:0004412">
    <property type="term" value="F:homoserine dehydrogenase activity"/>
    <property type="evidence" value="ECO:0007669"/>
    <property type="project" value="UniProtKB-EC"/>
</dbReference>
<dbReference type="GO" id="GO:0009088">
    <property type="term" value="P:threonine biosynthetic process"/>
    <property type="evidence" value="ECO:0007669"/>
    <property type="project" value="UniProtKB-UniPathway"/>
</dbReference>
<keyword evidence="7 14" id="KW-0791">Threonine biosynthesis</keyword>
<evidence type="ECO:0000256" key="7">
    <source>
        <dbReference type="ARBA" id="ARBA00022697"/>
    </source>
</evidence>
<keyword evidence="6 14" id="KW-0028">Amino-acid biosynthesis</keyword>
<keyword evidence="19" id="KW-1185">Reference proteome</keyword>
<evidence type="ECO:0000256" key="14">
    <source>
        <dbReference type="RuleBase" id="RU000579"/>
    </source>
</evidence>
<dbReference type="AlphaFoldDB" id="A0A177ZJ14"/>
<evidence type="ECO:0000313" key="19">
    <source>
        <dbReference type="Proteomes" id="UP000077881"/>
    </source>
</evidence>
<keyword evidence="9" id="KW-0915">Sodium</keyword>
<accession>A0A177ZJ14</accession>
<comment type="pathway">
    <text evidence="2 14">Amino-acid biosynthesis; L-methionine biosynthesis via de novo pathway; L-homoserine from L-aspartate: step 3/3.</text>
</comment>
<feature type="binding site" evidence="13">
    <location>
        <begin position="10"/>
        <end position="15"/>
    </location>
    <ligand>
        <name>NADP(+)</name>
        <dbReference type="ChEBI" id="CHEBI:58349"/>
    </ligand>
</feature>
<dbReference type="InterPro" id="IPR022697">
    <property type="entry name" value="HDH_short"/>
</dbReference>
<dbReference type="InterPro" id="IPR005106">
    <property type="entry name" value="Asp/hSer_DH_NAD-bd"/>
</dbReference>
<dbReference type="PIRSF" id="PIRSF036497">
    <property type="entry name" value="HDH_short"/>
    <property type="match status" value="1"/>
</dbReference>
<keyword evidence="13 14" id="KW-0521">NADP</keyword>
<feature type="binding site" evidence="13">
    <location>
        <position position="104"/>
    </location>
    <ligand>
        <name>NADPH</name>
        <dbReference type="ChEBI" id="CHEBI:57783"/>
    </ligand>
</feature>
<dbReference type="EC" id="1.1.1.3" evidence="4 14"/>
<feature type="binding site" evidence="13">
    <location>
        <position position="189"/>
    </location>
    <ligand>
        <name>L-homoserine</name>
        <dbReference type="ChEBI" id="CHEBI:57476"/>
    </ligand>
</feature>
<sequence length="323" mass="35330">MPIIKAALLGLGTVGAGVYEVIRNQQEQLKELVGAEVQVVAVLIQDTDKEREVEKDVLVTNNIQEILAIPDLDVIFESIVGAEPTNRYLDEAIEYGCHIITANKEMFAKHGEALLEKALENDVQIGFEATVAAGVPVIRTIQQQLQLNKIGRVQALLNGTSNFILTEMRKKQLPFAKVLKTAQSLGFAEADPTNDVEGIDAFYKIMILSQLIYGEQPEWNTVELKGIASVSEDKIYHSDGRYKHIAELEKVGDRIQATVRPIIVDEQHPLYSVEGVDNAVVLETSLAGAIMIQGPGAGSKPTASAMLEDFIHIFQDSKAAVLS</sequence>
<dbReference type="GO" id="GO:0050661">
    <property type="term" value="F:NADP binding"/>
    <property type="evidence" value="ECO:0007669"/>
    <property type="project" value="InterPro"/>
</dbReference>
<feature type="domain" description="Homoserine dehydrogenase catalytic" evidence="16">
    <location>
        <begin position="136"/>
        <end position="311"/>
    </location>
</feature>
<dbReference type="UniPathway" id="UPA00051">
    <property type="reaction ID" value="UER00465"/>
</dbReference>
<evidence type="ECO:0000259" key="17">
    <source>
        <dbReference type="Pfam" id="PF03447"/>
    </source>
</evidence>
<comment type="similarity">
    <text evidence="3 15">Belongs to the homoserine dehydrogenase family.</text>
</comment>
<reference evidence="18 19" key="1">
    <citation type="submission" date="2015-05" db="EMBL/GenBank/DDBJ databases">
        <title>Comparison of genome.</title>
        <authorList>
            <person name="Zheng Z."/>
            <person name="Sun M."/>
        </authorList>
    </citation>
    <scope>NUCLEOTIDE SEQUENCE [LARGE SCALE GENOMIC DNA]</scope>
    <source>
        <strain evidence="18 19">G25-74</strain>
    </source>
</reference>
<dbReference type="OrthoDB" id="9808167at2"/>
<dbReference type="RefSeq" id="WP_064468642.1">
    <property type="nucleotide sequence ID" value="NZ_LDJR01000058.1"/>
</dbReference>
<dbReference type="PATRIC" id="fig|217031.6.peg.3925"/>
<evidence type="ECO:0000259" key="16">
    <source>
        <dbReference type="Pfam" id="PF00742"/>
    </source>
</evidence>
<dbReference type="Pfam" id="PF03447">
    <property type="entry name" value="NAD_binding_3"/>
    <property type="match status" value="1"/>
</dbReference>
<dbReference type="PANTHER" id="PTHR43331:SF1">
    <property type="entry name" value="HOMOSERINE DEHYDROGENASE"/>
    <property type="match status" value="1"/>
</dbReference>
<evidence type="ECO:0000256" key="13">
    <source>
        <dbReference type="PIRSR" id="PIRSR036497-2"/>
    </source>
</evidence>
<dbReference type="Pfam" id="PF00742">
    <property type="entry name" value="Homoserine_dh"/>
    <property type="match status" value="1"/>
</dbReference>
<protein>
    <recommendedName>
        <fullName evidence="5 14">Homoserine dehydrogenase</fullName>
        <ecNumber evidence="4 14">1.1.1.3</ecNumber>
    </recommendedName>
</protein>
<dbReference type="Gene3D" id="3.40.50.720">
    <property type="entry name" value="NAD(P)-binding Rossmann-like Domain"/>
    <property type="match status" value="1"/>
</dbReference>
<evidence type="ECO:0000256" key="1">
    <source>
        <dbReference type="ARBA" id="ARBA00005056"/>
    </source>
</evidence>
<dbReference type="PROSITE" id="PS01042">
    <property type="entry name" value="HOMOSER_DHGENASE"/>
    <property type="match status" value="1"/>
</dbReference>
<keyword evidence="8 14" id="KW-0560">Oxidoreductase</keyword>
<evidence type="ECO:0000256" key="15">
    <source>
        <dbReference type="RuleBase" id="RU004171"/>
    </source>
</evidence>